<evidence type="ECO:0000313" key="2">
    <source>
        <dbReference type="EMBL" id="KRN46282.1"/>
    </source>
</evidence>
<dbReference type="GeneID" id="86898453"/>
<keyword evidence="1" id="KW-0812">Transmembrane</keyword>
<dbReference type="RefSeq" id="WP_057744731.1">
    <property type="nucleotide sequence ID" value="NZ_BJLU01000007.1"/>
</dbReference>
<keyword evidence="1" id="KW-0472">Membrane</keyword>
<organism evidence="2 3">
    <name type="scientific">Weissella viridescens</name>
    <name type="common">Lactobacillus viridescens</name>
    <dbReference type="NCBI Taxonomy" id="1629"/>
    <lineage>
        <taxon>Bacteria</taxon>
        <taxon>Bacillati</taxon>
        <taxon>Bacillota</taxon>
        <taxon>Bacilli</taxon>
        <taxon>Lactobacillales</taxon>
        <taxon>Lactobacillaceae</taxon>
        <taxon>Weissella</taxon>
    </lineage>
</organism>
<feature type="transmembrane region" description="Helical" evidence="1">
    <location>
        <begin position="189"/>
        <end position="207"/>
    </location>
</feature>
<proteinExistence type="predicted"/>
<dbReference type="OrthoDB" id="3237813at2"/>
<reference evidence="2 3" key="1">
    <citation type="journal article" date="2015" name="Genome Announc.">
        <title>Expanding the biotechnology potential of lactobacilli through comparative genomics of 213 strains and associated genera.</title>
        <authorList>
            <person name="Sun Z."/>
            <person name="Harris H.M."/>
            <person name="McCann A."/>
            <person name="Guo C."/>
            <person name="Argimon S."/>
            <person name="Zhang W."/>
            <person name="Yang X."/>
            <person name="Jeffery I.B."/>
            <person name="Cooney J.C."/>
            <person name="Kagawa T.F."/>
            <person name="Liu W."/>
            <person name="Song Y."/>
            <person name="Salvetti E."/>
            <person name="Wrobel A."/>
            <person name="Rasinkangas P."/>
            <person name="Parkhill J."/>
            <person name="Rea M.C."/>
            <person name="O'Sullivan O."/>
            <person name="Ritari J."/>
            <person name="Douillard F.P."/>
            <person name="Paul Ross R."/>
            <person name="Yang R."/>
            <person name="Briner A.E."/>
            <person name="Felis G.E."/>
            <person name="de Vos W.M."/>
            <person name="Barrangou R."/>
            <person name="Klaenhammer T.R."/>
            <person name="Caufield P.W."/>
            <person name="Cui Y."/>
            <person name="Zhang H."/>
            <person name="O'Toole P.W."/>
        </authorList>
    </citation>
    <scope>NUCLEOTIDE SEQUENCE [LARGE SCALE GENOMIC DNA]</scope>
    <source>
        <strain evidence="2 3">DSM 20410</strain>
    </source>
</reference>
<feature type="transmembrane region" description="Helical" evidence="1">
    <location>
        <begin position="57"/>
        <end position="78"/>
    </location>
</feature>
<dbReference type="InterPro" id="IPR038750">
    <property type="entry name" value="YczE/YyaS-like"/>
</dbReference>
<feature type="transmembrane region" description="Helical" evidence="1">
    <location>
        <begin position="117"/>
        <end position="138"/>
    </location>
</feature>
<dbReference type="Proteomes" id="UP000051992">
    <property type="component" value="Unassembled WGS sequence"/>
</dbReference>
<evidence type="ECO:0000256" key="1">
    <source>
        <dbReference type="SAM" id="Phobius"/>
    </source>
</evidence>
<protein>
    <recommendedName>
        <fullName evidence="4">Sugar specific permease</fullName>
    </recommendedName>
</protein>
<keyword evidence="3" id="KW-1185">Reference proteome</keyword>
<feature type="transmembrane region" description="Helical" evidence="1">
    <location>
        <begin position="159"/>
        <end position="183"/>
    </location>
</feature>
<feature type="transmembrane region" description="Helical" evidence="1">
    <location>
        <begin position="90"/>
        <end position="111"/>
    </location>
</feature>
<dbReference type="AlphaFoldDB" id="A0A0R2H8V8"/>
<evidence type="ECO:0008006" key="4">
    <source>
        <dbReference type="Google" id="ProtNLM"/>
    </source>
</evidence>
<dbReference type="EMBL" id="JQBM01000002">
    <property type="protein sequence ID" value="KRN46282.1"/>
    <property type="molecule type" value="Genomic_DNA"/>
</dbReference>
<comment type="caution">
    <text evidence="2">The sequence shown here is derived from an EMBL/GenBank/DDBJ whole genome shotgun (WGS) entry which is preliminary data.</text>
</comment>
<feature type="transmembrane region" description="Helical" evidence="1">
    <location>
        <begin position="17"/>
        <end position="37"/>
    </location>
</feature>
<keyword evidence="1" id="KW-1133">Transmembrane helix</keyword>
<dbReference type="PATRIC" id="fig|1629.5.peg.554"/>
<name>A0A0R2H8V8_WEIVI</name>
<dbReference type="Pfam" id="PF19700">
    <property type="entry name" value="DUF6198"/>
    <property type="match status" value="1"/>
</dbReference>
<accession>A0A0R2H8V8</accession>
<evidence type="ECO:0000313" key="3">
    <source>
        <dbReference type="Proteomes" id="UP000051992"/>
    </source>
</evidence>
<gene>
    <name evidence="2" type="ORF">IV50_GL000550</name>
</gene>
<sequence length="224" mass="24627">MYNDNGKTVELTSIQSITFLLAGLLLNAIGNGLTVATNMGSAPWTAAAANLANVTQLPIDIFLFGFGFIAAVAVIFILHDFDAGRFFRNLAFVFIFSVVIGATATGFKSIGVGHLHYWPRLILDILGITMIGMGISVTQRLAKFLHPLDDLTNVTRFKYFHGNVVIAQTLNFAIPMTISLLIWLFTHKLVAVNIGTLFSFFCQGFVISRADKLLIPHLVHRKEL</sequence>